<keyword evidence="11" id="KW-1133">Transmembrane helix</keyword>
<evidence type="ECO:0000313" key="13">
    <source>
        <dbReference type="EMBL" id="KKO60740.1"/>
    </source>
</evidence>
<dbReference type="PATRIC" id="fig|1807.13.peg.5416"/>
<dbReference type="PROSITE" id="PS00108">
    <property type="entry name" value="PROTEIN_KINASE_ST"/>
    <property type="match status" value="1"/>
</dbReference>
<comment type="catalytic activity">
    <reaction evidence="8">
        <text>L-seryl-[protein] + ATP = O-phospho-L-seryl-[protein] + ADP + H(+)</text>
        <dbReference type="Rhea" id="RHEA:17989"/>
        <dbReference type="Rhea" id="RHEA-COMP:9863"/>
        <dbReference type="Rhea" id="RHEA-COMP:11604"/>
        <dbReference type="ChEBI" id="CHEBI:15378"/>
        <dbReference type="ChEBI" id="CHEBI:29999"/>
        <dbReference type="ChEBI" id="CHEBI:30616"/>
        <dbReference type="ChEBI" id="CHEBI:83421"/>
        <dbReference type="ChEBI" id="CHEBI:456216"/>
        <dbReference type="EC" id="2.7.11.1"/>
    </reaction>
</comment>
<feature type="compositionally biased region" description="Low complexity" evidence="10">
    <location>
        <begin position="345"/>
        <end position="358"/>
    </location>
</feature>
<dbReference type="RefSeq" id="WP_046676681.1">
    <property type="nucleotide sequence ID" value="NZ_LAUZ02000102.1"/>
</dbReference>
<keyword evidence="6 9" id="KW-0067">ATP-binding</keyword>
<evidence type="ECO:0000259" key="12">
    <source>
        <dbReference type="PROSITE" id="PS50011"/>
    </source>
</evidence>
<name>A0A0M2WG34_9MYCO</name>
<evidence type="ECO:0000256" key="11">
    <source>
        <dbReference type="SAM" id="Phobius"/>
    </source>
</evidence>
<keyword evidence="2" id="KW-0723">Serine/threonine-protein kinase</keyword>
<gene>
    <name evidence="13" type="ORF">WN67_32535</name>
</gene>
<feature type="compositionally biased region" description="Pro residues" evidence="10">
    <location>
        <begin position="378"/>
        <end position="393"/>
    </location>
</feature>
<keyword evidence="4 9" id="KW-0547">Nucleotide-binding</keyword>
<evidence type="ECO:0000256" key="7">
    <source>
        <dbReference type="ARBA" id="ARBA00047899"/>
    </source>
</evidence>
<dbReference type="InterPro" id="IPR008271">
    <property type="entry name" value="Ser/Thr_kinase_AS"/>
</dbReference>
<evidence type="ECO:0000256" key="4">
    <source>
        <dbReference type="ARBA" id="ARBA00022741"/>
    </source>
</evidence>
<evidence type="ECO:0000256" key="9">
    <source>
        <dbReference type="PROSITE-ProRule" id="PRU10141"/>
    </source>
</evidence>
<evidence type="ECO:0000256" key="3">
    <source>
        <dbReference type="ARBA" id="ARBA00022679"/>
    </source>
</evidence>
<reference evidence="13 14" key="1">
    <citation type="journal article" date="2015" name="Genome Announc.">
        <title>Draft Genome Sequence of Mycobacterium obuense Strain UC1, Isolated from Patient Sputum.</title>
        <authorList>
            <person name="Greninger A.L."/>
            <person name="Cunningham G."/>
            <person name="Hsu E.D."/>
            <person name="Yu J.M."/>
            <person name="Chiu C.Y."/>
            <person name="Miller S."/>
        </authorList>
    </citation>
    <scope>NUCLEOTIDE SEQUENCE [LARGE SCALE GENOMIC DNA]</scope>
    <source>
        <strain evidence="13 14">UC1</strain>
    </source>
</reference>
<organism evidence="13 14">
    <name type="scientific">Mycolicibacterium obuense</name>
    <dbReference type="NCBI Taxonomy" id="1807"/>
    <lineage>
        <taxon>Bacteria</taxon>
        <taxon>Bacillati</taxon>
        <taxon>Actinomycetota</taxon>
        <taxon>Actinomycetes</taxon>
        <taxon>Mycobacteriales</taxon>
        <taxon>Mycobacteriaceae</taxon>
        <taxon>Mycolicibacterium</taxon>
    </lineage>
</organism>
<dbReference type="Gene3D" id="1.10.510.10">
    <property type="entry name" value="Transferase(Phosphotransferase) domain 1"/>
    <property type="match status" value="1"/>
</dbReference>
<keyword evidence="11" id="KW-0472">Membrane</keyword>
<dbReference type="InterPro" id="IPR000719">
    <property type="entry name" value="Prot_kinase_dom"/>
</dbReference>
<feature type="compositionally biased region" description="Gly residues" evidence="10">
    <location>
        <begin position="394"/>
        <end position="404"/>
    </location>
</feature>
<evidence type="ECO:0000256" key="8">
    <source>
        <dbReference type="ARBA" id="ARBA00048679"/>
    </source>
</evidence>
<dbReference type="EMBL" id="LAUZ02000102">
    <property type="protein sequence ID" value="KKO60740.1"/>
    <property type="molecule type" value="Genomic_DNA"/>
</dbReference>
<evidence type="ECO:0000256" key="2">
    <source>
        <dbReference type="ARBA" id="ARBA00022527"/>
    </source>
</evidence>
<dbReference type="Proteomes" id="UP000034150">
    <property type="component" value="Unassembled WGS sequence"/>
</dbReference>
<feature type="region of interest" description="Disordered" evidence="10">
    <location>
        <begin position="345"/>
        <end position="410"/>
    </location>
</feature>
<evidence type="ECO:0000313" key="14">
    <source>
        <dbReference type="Proteomes" id="UP000034150"/>
    </source>
</evidence>
<dbReference type="PANTHER" id="PTHR43289:SF6">
    <property type="entry name" value="SERINE_THREONINE-PROTEIN KINASE NEKL-3"/>
    <property type="match status" value="1"/>
</dbReference>
<evidence type="ECO:0000256" key="6">
    <source>
        <dbReference type="ARBA" id="ARBA00022840"/>
    </source>
</evidence>
<proteinExistence type="predicted"/>
<feature type="compositionally biased region" description="Low complexity" evidence="10">
    <location>
        <begin position="365"/>
        <end position="377"/>
    </location>
</feature>
<dbReference type="GO" id="GO:0080090">
    <property type="term" value="P:regulation of primary metabolic process"/>
    <property type="evidence" value="ECO:0007669"/>
    <property type="project" value="UniProtKB-ARBA"/>
</dbReference>
<evidence type="ECO:0000256" key="5">
    <source>
        <dbReference type="ARBA" id="ARBA00022777"/>
    </source>
</evidence>
<dbReference type="PROSITE" id="PS50011">
    <property type="entry name" value="PROTEIN_KINASE_DOM"/>
    <property type="match status" value="1"/>
</dbReference>
<dbReference type="SMART" id="SM00220">
    <property type="entry name" value="S_TKc"/>
    <property type="match status" value="1"/>
</dbReference>
<keyword evidence="3" id="KW-0808">Transferase</keyword>
<dbReference type="InterPro" id="IPR017441">
    <property type="entry name" value="Protein_kinase_ATP_BS"/>
</dbReference>
<keyword evidence="14" id="KW-1185">Reference proteome</keyword>
<dbReference type="PROSITE" id="PS00107">
    <property type="entry name" value="PROTEIN_KINASE_ATP"/>
    <property type="match status" value="1"/>
</dbReference>
<comment type="caution">
    <text evidence="13">The sequence shown here is derived from an EMBL/GenBank/DDBJ whole genome shotgun (WGS) entry which is preliminary data.</text>
</comment>
<protein>
    <recommendedName>
        <fullName evidence="1">non-specific serine/threonine protein kinase</fullName>
        <ecNumber evidence="1">2.7.11.1</ecNumber>
    </recommendedName>
</protein>
<dbReference type="InterPro" id="IPR011009">
    <property type="entry name" value="Kinase-like_dom_sf"/>
</dbReference>
<sequence length="410" mass="42077">MTGRELLAGRYEVRGLLGRGGMAEVRDGWDTRLCRPVAVKVLHPQMSDDPDLRRRFEVEAKAAAALEHPNVVAVHDFGDHDGAPFIVMERLPGRTLHDIMGAGPMAPYQVRAILDDVLAGLAAAHAAGVLHRDIKPGNVLLSSAGDRMKVADFGIAKTGGASSALTGTGLIIGTMCYMSPERVTGAPASVADDLYAVAVIGYEALVGHRAFPHDNPVSLARAIVDTPPPPLAEVRSDVDPVLAAVITRGMARDPAHRFASADHMRAALAGDPAALAPPPPVAAAPRPATRVMAAPLPPTAGYPPPAPVRALPGRRNPRRYVLAGAAIVAAFVVSALALALDPFGSSPSPASVSTSTSVTPPPTTPSSVTPVTSAPAPVVAPPPPPPAEPPRGGPGPGRGHGNGNGKKDKP</sequence>
<feature type="binding site" evidence="9">
    <location>
        <position position="40"/>
    </location>
    <ligand>
        <name>ATP</name>
        <dbReference type="ChEBI" id="CHEBI:30616"/>
    </ligand>
</feature>
<dbReference type="OrthoDB" id="9762169at2"/>
<dbReference type="Gene3D" id="3.30.200.20">
    <property type="entry name" value="Phosphorylase Kinase, domain 1"/>
    <property type="match status" value="1"/>
</dbReference>
<dbReference type="CDD" id="cd14014">
    <property type="entry name" value="STKc_PknB_like"/>
    <property type="match status" value="1"/>
</dbReference>
<evidence type="ECO:0000256" key="1">
    <source>
        <dbReference type="ARBA" id="ARBA00012513"/>
    </source>
</evidence>
<feature type="domain" description="Protein kinase" evidence="12">
    <location>
        <begin position="11"/>
        <end position="274"/>
    </location>
</feature>
<dbReference type="Pfam" id="PF00069">
    <property type="entry name" value="Pkinase"/>
    <property type="match status" value="1"/>
</dbReference>
<dbReference type="PANTHER" id="PTHR43289">
    <property type="entry name" value="MITOGEN-ACTIVATED PROTEIN KINASE KINASE KINASE 20-RELATED"/>
    <property type="match status" value="1"/>
</dbReference>
<feature type="transmembrane region" description="Helical" evidence="11">
    <location>
        <begin position="320"/>
        <end position="340"/>
    </location>
</feature>
<dbReference type="EC" id="2.7.11.1" evidence="1"/>
<comment type="catalytic activity">
    <reaction evidence="7">
        <text>L-threonyl-[protein] + ATP = O-phospho-L-threonyl-[protein] + ADP + H(+)</text>
        <dbReference type="Rhea" id="RHEA:46608"/>
        <dbReference type="Rhea" id="RHEA-COMP:11060"/>
        <dbReference type="Rhea" id="RHEA-COMP:11605"/>
        <dbReference type="ChEBI" id="CHEBI:15378"/>
        <dbReference type="ChEBI" id="CHEBI:30013"/>
        <dbReference type="ChEBI" id="CHEBI:30616"/>
        <dbReference type="ChEBI" id="CHEBI:61977"/>
        <dbReference type="ChEBI" id="CHEBI:456216"/>
        <dbReference type="EC" id="2.7.11.1"/>
    </reaction>
</comment>
<dbReference type="GO" id="GO:0005524">
    <property type="term" value="F:ATP binding"/>
    <property type="evidence" value="ECO:0007669"/>
    <property type="project" value="UniProtKB-UniRule"/>
</dbReference>
<dbReference type="AlphaFoldDB" id="A0A0M2WG34"/>
<keyword evidence="11" id="KW-0812">Transmembrane</keyword>
<evidence type="ECO:0000256" key="10">
    <source>
        <dbReference type="SAM" id="MobiDB-lite"/>
    </source>
</evidence>
<accession>A0A0M2WG34</accession>
<dbReference type="SUPFAM" id="SSF56112">
    <property type="entry name" value="Protein kinase-like (PK-like)"/>
    <property type="match status" value="1"/>
</dbReference>
<dbReference type="FunFam" id="3.30.200.20:FF:000035">
    <property type="entry name" value="Serine/threonine protein kinase Stk1"/>
    <property type="match status" value="1"/>
</dbReference>
<dbReference type="GO" id="GO:0004674">
    <property type="term" value="F:protein serine/threonine kinase activity"/>
    <property type="evidence" value="ECO:0007669"/>
    <property type="project" value="UniProtKB-KW"/>
</dbReference>
<keyword evidence="5 13" id="KW-0418">Kinase</keyword>